<proteinExistence type="predicted"/>
<gene>
    <name evidence="2" type="ORF">HNR28_000003</name>
</gene>
<accession>A0A7W9TJQ6</accession>
<comment type="caution">
    <text evidence="2">The sequence shown here is derived from an EMBL/GenBank/DDBJ whole genome shotgun (WGS) entry which is preliminary data.</text>
</comment>
<sequence>MLALYRPSDEEHRALLAQIAPLPLRGRAWPRWIAVIAWIIMALIAVRLAMVLQLAPDRALPMAVVASIVVCFAALIWMSVHMWTSVTEISDWGIRQSWITRREVPWSEIQSTKFIPLFASKKLVCFVQKGRPVIFQAGTPELQAAFARISLVYRKRT</sequence>
<dbReference type="Proteomes" id="UP000541136">
    <property type="component" value="Unassembled WGS sequence"/>
</dbReference>
<keyword evidence="1" id="KW-0472">Membrane</keyword>
<evidence type="ECO:0000256" key="1">
    <source>
        <dbReference type="SAM" id="Phobius"/>
    </source>
</evidence>
<organism evidence="2 3">
    <name type="scientific">Castellaniella defragrans</name>
    <name type="common">Alcaligenes defragrans</name>
    <dbReference type="NCBI Taxonomy" id="75697"/>
    <lineage>
        <taxon>Bacteria</taxon>
        <taxon>Pseudomonadati</taxon>
        <taxon>Pseudomonadota</taxon>
        <taxon>Betaproteobacteria</taxon>
        <taxon>Burkholderiales</taxon>
        <taxon>Alcaligenaceae</taxon>
        <taxon>Castellaniella</taxon>
    </lineage>
</organism>
<dbReference type="RefSeq" id="WP_151024688.1">
    <property type="nucleotide sequence ID" value="NZ_JACHIB010000001.1"/>
</dbReference>
<dbReference type="EMBL" id="JACHIB010000001">
    <property type="protein sequence ID" value="MBB6081985.1"/>
    <property type="molecule type" value="Genomic_DNA"/>
</dbReference>
<evidence type="ECO:0000313" key="3">
    <source>
        <dbReference type="Proteomes" id="UP000541136"/>
    </source>
</evidence>
<reference evidence="2 3" key="1">
    <citation type="submission" date="2020-08" db="EMBL/GenBank/DDBJ databases">
        <title>Genomic Encyclopedia of Type Strains, Phase IV (KMG-IV): sequencing the most valuable type-strain genomes for metagenomic binning, comparative biology and taxonomic classification.</title>
        <authorList>
            <person name="Goeker M."/>
        </authorList>
    </citation>
    <scope>NUCLEOTIDE SEQUENCE [LARGE SCALE GENOMIC DNA]</scope>
    <source>
        <strain evidence="2 3">DSM 12141</strain>
    </source>
</reference>
<evidence type="ECO:0000313" key="2">
    <source>
        <dbReference type="EMBL" id="MBB6081985.1"/>
    </source>
</evidence>
<protein>
    <recommendedName>
        <fullName evidence="4">PH domain-containing protein</fullName>
    </recommendedName>
</protein>
<keyword evidence="1" id="KW-1133">Transmembrane helix</keyword>
<feature type="transmembrane region" description="Helical" evidence="1">
    <location>
        <begin position="32"/>
        <end position="52"/>
    </location>
</feature>
<feature type="transmembrane region" description="Helical" evidence="1">
    <location>
        <begin position="59"/>
        <end position="80"/>
    </location>
</feature>
<name>A0A7W9TJQ6_CASDE</name>
<keyword evidence="1" id="KW-0812">Transmembrane</keyword>
<evidence type="ECO:0008006" key="4">
    <source>
        <dbReference type="Google" id="ProtNLM"/>
    </source>
</evidence>
<dbReference type="AlphaFoldDB" id="A0A7W9TJQ6"/>